<name>A0A418NN57_9SPHN</name>
<dbReference type="Proteomes" id="UP000286576">
    <property type="component" value="Unassembled WGS sequence"/>
</dbReference>
<sequence length="319" mass="37025">MSIAAHYVPGRVQYLAKVLDAIQGWDYPNIRVTLVTQDLSLNDEPQLLECRQKLEDRGIGLQLDKVHDLAHPWHLTWWHKDHLRAWAWKDGSAGDFFVYIEDDIVFTNENLQYFVRTLPRMKSVGCIPGFLRYESALPDKVIAPDYRGHQIVREADIVSLDGREYVNPDYPYWAGFIMDRELATEYLASPYSDLERGSDMPHTLANMCRERSAFALTYWNVPAGMASRNLVPIDKNRQPLGECLVWHSAENYSVSKYHSFGTVGIDEIFLAPTLSAYFRNPVWHVKAFARRVNDKIRRELAALRGIQNENQPQRRVFRR</sequence>
<organism evidence="1 2">
    <name type="scientific">Aurantiacibacter zhengii</name>
    <dbReference type="NCBI Taxonomy" id="2307003"/>
    <lineage>
        <taxon>Bacteria</taxon>
        <taxon>Pseudomonadati</taxon>
        <taxon>Pseudomonadota</taxon>
        <taxon>Alphaproteobacteria</taxon>
        <taxon>Sphingomonadales</taxon>
        <taxon>Erythrobacteraceae</taxon>
        <taxon>Aurantiacibacter</taxon>
    </lineage>
</organism>
<dbReference type="EMBL" id="QXFL01000012">
    <property type="protein sequence ID" value="RIV83046.1"/>
    <property type="molecule type" value="Genomic_DNA"/>
</dbReference>
<gene>
    <name evidence="1" type="ORF">D2V07_17135</name>
</gene>
<comment type="caution">
    <text evidence="1">The sequence shown here is derived from an EMBL/GenBank/DDBJ whole genome shotgun (WGS) entry which is preliminary data.</text>
</comment>
<accession>A0A418NN57</accession>
<protein>
    <recommendedName>
        <fullName evidence="3">Glycosyltransferase family 2 protein</fullName>
    </recommendedName>
</protein>
<reference evidence="1 2" key="1">
    <citation type="submission" date="2018-08" db="EMBL/GenBank/DDBJ databases">
        <title>Erythrobacter zhengii sp.nov., a bacterium isolated from deep-sea sediment.</title>
        <authorList>
            <person name="Fang C."/>
            <person name="Wu Y.-H."/>
            <person name="Sun C."/>
            <person name="Wang H."/>
            <person name="Cheng H."/>
            <person name="Meng F.-X."/>
            <person name="Wang C.-S."/>
            <person name="Xu X.-W."/>
        </authorList>
    </citation>
    <scope>NUCLEOTIDE SEQUENCE [LARGE SCALE GENOMIC DNA]</scope>
    <source>
        <strain evidence="1 2">V18</strain>
    </source>
</reference>
<evidence type="ECO:0000313" key="1">
    <source>
        <dbReference type="EMBL" id="RIV83046.1"/>
    </source>
</evidence>
<proteinExistence type="predicted"/>
<dbReference type="AlphaFoldDB" id="A0A418NN57"/>
<evidence type="ECO:0008006" key="3">
    <source>
        <dbReference type="Google" id="ProtNLM"/>
    </source>
</evidence>
<evidence type="ECO:0000313" key="2">
    <source>
        <dbReference type="Proteomes" id="UP000286576"/>
    </source>
</evidence>
<keyword evidence="2" id="KW-1185">Reference proteome</keyword>